<proteinExistence type="predicted"/>
<keyword evidence="3" id="KW-1185">Reference proteome</keyword>
<accession>A0A437R1L7</accession>
<name>A0A437R1L7_9GAMM</name>
<evidence type="ECO:0000256" key="1">
    <source>
        <dbReference type="SAM" id="Phobius"/>
    </source>
</evidence>
<protein>
    <submittedName>
        <fullName evidence="2">DUF2878 family protein</fullName>
    </submittedName>
</protein>
<dbReference type="Proteomes" id="UP000283077">
    <property type="component" value="Unassembled WGS sequence"/>
</dbReference>
<dbReference type="OrthoDB" id="21939at2"/>
<dbReference type="EMBL" id="SACS01000004">
    <property type="protein sequence ID" value="RVU40631.1"/>
    <property type="molecule type" value="Genomic_DNA"/>
</dbReference>
<feature type="transmembrane region" description="Helical" evidence="1">
    <location>
        <begin position="12"/>
        <end position="33"/>
    </location>
</feature>
<comment type="caution">
    <text evidence="2">The sequence shown here is derived from an EMBL/GenBank/DDBJ whole genome shotgun (WGS) entry which is preliminary data.</text>
</comment>
<feature type="transmembrane region" description="Helical" evidence="1">
    <location>
        <begin position="142"/>
        <end position="164"/>
    </location>
</feature>
<organism evidence="2 3">
    <name type="scientific">Rheinheimera riviphila</name>
    <dbReference type="NCBI Taxonomy" id="1834037"/>
    <lineage>
        <taxon>Bacteria</taxon>
        <taxon>Pseudomonadati</taxon>
        <taxon>Pseudomonadota</taxon>
        <taxon>Gammaproteobacteria</taxon>
        <taxon>Chromatiales</taxon>
        <taxon>Chromatiaceae</taxon>
        <taxon>Rheinheimera</taxon>
    </lineage>
</organism>
<gene>
    <name evidence="2" type="ORF">EOE67_06205</name>
</gene>
<feature type="transmembrane region" description="Helical" evidence="1">
    <location>
        <begin position="78"/>
        <end position="103"/>
    </location>
</feature>
<dbReference type="InterPro" id="IPR021306">
    <property type="entry name" value="DUF2878"/>
</dbReference>
<evidence type="ECO:0000313" key="2">
    <source>
        <dbReference type="EMBL" id="RVU40631.1"/>
    </source>
</evidence>
<sequence length="176" mass="19377">MTKLLQFTGFKLCWFGLILIPNLAIWPALLYLLCSLWQLGAKARLAVVGISIAGISMDTLLLKNAVFSFVDTGYLSPWFTLCLPLWLLLLWGCFALVLVQVLAGWLRHWWLAALVGAVTGPLAYWGGAALGGQLVFADTTTFLLTLAPCWALLLALAVYCRFLWSDDDASKTLSVH</sequence>
<feature type="transmembrane region" description="Helical" evidence="1">
    <location>
        <begin position="45"/>
        <end position="66"/>
    </location>
</feature>
<dbReference type="Pfam" id="PF11086">
    <property type="entry name" value="DUF2878"/>
    <property type="match status" value="1"/>
</dbReference>
<feature type="transmembrane region" description="Helical" evidence="1">
    <location>
        <begin position="109"/>
        <end position="130"/>
    </location>
</feature>
<reference evidence="2 3" key="1">
    <citation type="submission" date="2019-01" db="EMBL/GenBank/DDBJ databases">
        <authorList>
            <person name="Chen W.-M."/>
        </authorList>
    </citation>
    <scope>NUCLEOTIDE SEQUENCE [LARGE SCALE GENOMIC DNA]</scope>
    <source>
        <strain evidence="2 3">KYPC3</strain>
    </source>
</reference>
<dbReference type="RefSeq" id="WP_127698168.1">
    <property type="nucleotide sequence ID" value="NZ_SACS01000004.1"/>
</dbReference>
<keyword evidence="1" id="KW-0812">Transmembrane</keyword>
<dbReference type="AlphaFoldDB" id="A0A437R1L7"/>
<evidence type="ECO:0000313" key="3">
    <source>
        <dbReference type="Proteomes" id="UP000283077"/>
    </source>
</evidence>
<keyword evidence="1" id="KW-0472">Membrane</keyword>
<keyword evidence="1" id="KW-1133">Transmembrane helix</keyword>